<evidence type="ECO:0000313" key="2">
    <source>
        <dbReference type="EMBL" id="KAG5407561.1"/>
    </source>
</evidence>
<reference evidence="2 3" key="1">
    <citation type="submission" date="2021-03" db="EMBL/GenBank/DDBJ databases">
        <authorList>
            <person name="King G.J."/>
            <person name="Bancroft I."/>
            <person name="Baten A."/>
            <person name="Bloomfield J."/>
            <person name="Borpatragohain P."/>
            <person name="He Z."/>
            <person name="Irish N."/>
            <person name="Irwin J."/>
            <person name="Liu K."/>
            <person name="Mauleon R.P."/>
            <person name="Moore J."/>
            <person name="Morris R."/>
            <person name="Ostergaard L."/>
            <person name="Wang B."/>
            <person name="Wells R."/>
        </authorList>
    </citation>
    <scope>NUCLEOTIDE SEQUENCE [LARGE SCALE GENOMIC DNA]</scope>
    <source>
        <strain evidence="2">R-o-18</strain>
        <tissue evidence="2">Leaf</tissue>
    </source>
</reference>
<sequence>MDGEEGGNGGSDLVYGVEKNGGLVNATGNHFNVFRVHEYRVLGNDIGGSPVARRNDDGSKNQTEDSRMRHSGGSSSPHLDGGLLDYQQK</sequence>
<feature type="compositionally biased region" description="Basic and acidic residues" evidence="1">
    <location>
        <begin position="53"/>
        <end position="68"/>
    </location>
</feature>
<organism evidence="2 3">
    <name type="scientific">Brassica rapa subsp. trilocularis</name>
    <dbReference type="NCBI Taxonomy" id="1813537"/>
    <lineage>
        <taxon>Eukaryota</taxon>
        <taxon>Viridiplantae</taxon>
        <taxon>Streptophyta</taxon>
        <taxon>Embryophyta</taxon>
        <taxon>Tracheophyta</taxon>
        <taxon>Spermatophyta</taxon>
        <taxon>Magnoliopsida</taxon>
        <taxon>eudicotyledons</taxon>
        <taxon>Gunneridae</taxon>
        <taxon>Pentapetalae</taxon>
        <taxon>rosids</taxon>
        <taxon>malvids</taxon>
        <taxon>Brassicales</taxon>
        <taxon>Brassicaceae</taxon>
        <taxon>Brassiceae</taxon>
        <taxon>Brassica</taxon>
    </lineage>
</organism>
<gene>
    <name evidence="2" type="primary">A03g508790.1_BraROA</name>
    <name evidence="2" type="ORF">IGI04_013680</name>
</gene>
<comment type="caution">
    <text evidence="2">The sequence shown here is derived from an EMBL/GenBank/DDBJ whole genome shotgun (WGS) entry which is preliminary data.</text>
</comment>
<feature type="region of interest" description="Disordered" evidence="1">
    <location>
        <begin position="44"/>
        <end position="89"/>
    </location>
</feature>
<evidence type="ECO:0000256" key="1">
    <source>
        <dbReference type="SAM" id="MobiDB-lite"/>
    </source>
</evidence>
<keyword evidence="3" id="KW-1185">Reference proteome</keyword>
<protein>
    <submittedName>
        <fullName evidence="2">Uncharacterized protein</fullName>
    </submittedName>
</protein>
<accession>A0ABQ7NBH8</accession>
<dbReference type="Proteomes" id="UP000823674">
    <property type="component" value="Chromosome A03"/>
</dbReference>
<name>A0ABQ7NBH8_BRACM</name>
<evidence type="ECO:0000313" key="3">
    <source>
        <dbReference type="Proteomes" id="UP000823674"/>
    </source>
</evidence>
<proteinExistence type="predicted"/>
<dbReference type="EMBL" id="JADBGQ010000003">
    <property type="protein sequence ID" value="KAG5407561.1"/>
    <property type="molecule type" value="Genomic_DNA"/>
</dbReference>